<accession>A0A7W1WVF9</accession>
<dbReference type="CDD" id="cd17242">
    <property type="entry name" value="MobM_relaxase"/>
    <property type="match status" value="1"/>
</dbReference>
<organism evidence="3 4">
    <name type="scientific">Marinobacterium marinum</name>
    <dbReference type="NCBI Taxonomy" id="2756129"/>
    <lineage>
        <taxon>Bacteria</taxon>
        <taxon>Pseudomonadati</taxon>
        <taxon>Pseudomonadota</taxon>
        <taxon>Gammaproteobacteria</taxon>
        <taxon>Oceanospirillales</taxon>
        <taxon>Oceanospirillaceae</taxon>
        <taxon>Marinobacterium</taxon>
    </lineage>
</organism>
<feature type="region of interest" description="Disordered" evidence="2">
    <location>
        <begin position="13"/>
        <end position="36"/>
    </location>
</feature>
<dbReference type="AlphaFoldDB" id="A0A7W1WVF9"/>
<sequence length="369" mass="41615">MGHKAIFRVKKLPSRGNVGGSGDHNFRGRETLNADPNRLNLNQHTGATSTSELFAALDTRLAQLDEIDPQAVPLVEMLVTASHAAFKEEGGKVDSTEYFDDAVAWVQQKFGAENLITTSRHYDELTPHLILYVVPVREVEAKTRKRSVISGKDPETGKQVRETREYPMPARSILSAKHWFDGRNKLSILQTEFAAQVGAQHGLERGVKGSKARHVTVQQFYRNISMQVTKHPQPLKLSLIDRLNPEAALQKQHEAWIKWARPVFARAQDRDNQAVTRSNPSDRARAEAAEALNERNSKQIQHLQTLLAEAESKVAASNDLITQMQTEIEHLTQELVELRRIADAQQDEIERLRLMPDDVNLDIDLLSPR</sequence>
<proteinExistence type="predicted"/>
<keyword evidence="1" id="KW-0175">Coiled coil</keyword>
<evidence type="ECO:0000256" key="1">
    <source>
        <dbReference type="SAM" id="Coils"/>
    </source>
</evidence>
<evidence type="ECO:0000256" key="2">
    <source>
        <dbReference type="SAM" id="MobiDB-lite"/>
    </source>
</evidence>
<evidence type="ECO:0000313" key="3">
    <source>
        <dbReference type="EMBL" id="MBA4500944.1"/>
    </source>
</evidence>
<dbReference type="NCBIfam" id="NF041497">
    <property type="entry name" value="MobV"/>
    <property type="match status" value="1"/>
</dbReference>
<keyword evidence="4" id="KW-1185">Reference proteome</keyword>
<name>A0A7W1WVF9_9GAMM</name>
<dbReference type="Pfam" id="PF01076">
    <property type="entry name" value="Mob_Pre"/>
    <property type="match status" value="1"/>
</dbReference>
<dbReference type="GO" id="GO:0003677">
    <property type="term" value="F:DNA binding"/>
    <property type="evidence" value="ECO:0007669"/>
    <property type="project" value="InterPro"/>
</dbReference>
<comment type="caution">
    <text evidence="3">The sequence shown here is derived from an EMBL/GenBank/DDBJ whole genome shotgun (WGS) entry which is preliminary data.</text>
</comment>
<protein>
    <submittedName>
        <fullName evidence="3">Plasmid recombination protein</fullName>
    </submittedName>
</protein>
<dbReference type="GO" id="GO:0006310">
    <property type="term" value="P:DNA recombination"/>
    <property type="evidence" value="ECO:0007669"/>
    <property type="project" value="InterPro"/>
</dbReference>
<gene>
    <name evidence="3" type="ORF">H1S06_00995</name>
</gene>
<dbReference type="EMBL" id="JACEMT010000030">
    <property type="protein sequence ID" value="MBA4500944.1"/>
    <property type="molecule type" value="Genomic_DNA"/>
</dbReference>
<dbReference type="InterPro" id="IPR001668">
    <property type="entry name" value="Mob_Pre"/>
</dbReference>
<reference evidence="3 4" key="1">
    <citation type="submission" date="2020-07" db="EMBL/GenBank/DDBJ databases">
        <title>Bacterium isolated from marien macroalgae.</title>
        <authorList>
            <person name="Zhu K."/>
            <person name="Lu D."/>
            <person name="Du Z."/>
        </authorList>
    </citation>
    <scope>NUCLEOTIDE SEQUENCE [LARGE SCALE GENOMIC DNA]</scope>
    <source>
        <strain evidence="3 4">3-1745</strain>
    </source>
</reference>
<dbReference type="Gene3D" id="3.30.930.30">
    <property type="match status" value="1"/>
</dbReference>
<evidence type="ECO:0000313" key="4">
    <source>
        <dbReference type="Proteomes" id="UP000538931"/>
    </source>
</evidence>
<dbReference type="Proteomes" id="UP000538931">
    <property type="component" value="Unassembled WGS sequence"/>
</dbReference>
<feature type="coiled-coil region" evidence="1">
    <location>
        <begin position="281"/>
        <end position="355"/>
    </location>
</feature>
<dbReference type="RefSeq" id="WP_181736413.1">
    <property type="nucleotide sequence ID" value="NZ_JACEMT010000030.1"/>
</dbReference>